<feature type="domain" description="Zn(2)-C6 fungal-type" evidence="9">
    <location>
        <begin position="5"/>
        <end position="68"/>
    </location>
</feature>
<dbReference type="InterPro" id="IPR001138">
    <property type="entry name" value="Zn2Cys6_DnaBD"/>
</dbReference>
<evidence type="ECO:0000256" key="2">
    <source>
        <dbReference type="ARBA" id="ARBA00022723"/>
    </source>
</evidence>
<evidence type="ECO:0000256" key="8">
    <source>
        <dbReference type="SAM" id="Coils"/>
    </source>
</evidence>
<reference evidence="10 11" key="1">
    <citation type="submission" date="2024-07" db="EMBL/GenBank/DDBJ databases">
        <title>Section-level genome sequencing and comparative genomics of Aspergillus sections Usti and Cavernicolus.</title>
        <authorList>
            <consortium name="Lawrence Berkeley National Laboratory"/>
            <person name="Nybo J.L."/>
            <person name="Vesth T.C."/>
            <person name="Theobald S."/>
            <person name="Frisvad J.C."/>
            <person name="Larsen T.O."/>
            <person name="Kjaerboelling I."/>
            <person name="Rothschild-Mancinelli K."/>
            <person name="Lyhne E.K."/>
            <person name="Kogle M.E."/>
            <person name="Barry K."/>
            <person name="Clum A."/>
            <person name="Na H."/>
            <person name="Ledsgaard L."/>
            <person name="Lin J."/>
            <person name="Lipzen A."/>
            <person name="Kuo A."/>
            <person name="Riley R."/>
            <person name="Mondo S."/>
            <person name="Labutti K."/>
            <person name="Haridas S."/>
            <person name="Pangalinan J."/>
            <person name="Salamov A.A."/>
            <person name="Simmons B.A."/>
            <person name="Magnuson J.K."/>
            <person name="Chen J."/>
            <person name="Drula E."/>
            <person name="Henrissat B."/>
            <person name="Wiebenga A."/>
            <person name="Lubbers R.J."/>
            <person name="Gomes A.C."/>
            <person name="Makela M.R."/>
            <person name="Stajich J."/>
            <person name="Grigoriev I.V."/>
            <person name="Mortensen U.H."/>
            <person name="De Vries R.P."/>
            <person name="Baker S.E."/>
            <person name="Andersen M.R."/>
        </authorList>
    </citation>
    <scope>NUCLEOTIDE SEQUENCE [LARGE SCALE GENOMIC DNA]</scope>
    <source>
        <strain evidence="10 11">CBS 123904</strain>
    </source>
</reference>
<keyword evidence="4" id="KW-0805">Transcription regulation</keyword>
<evidence type="ECO:0000256" key="7">
    <source>
        <dbReference type="ARBA" id="ARBA00023242"/>
    </source>
</evidence>
<dbReference type="CDD" id="cd00067">
    <property type="entry name" value="GAL4"/>
    <property type="match status" value="1"/>
</dbReference>
<accession>A0ABR4K8G3</accession>
<dbReference type="Proteomes" id="UP001610446">
    <property type="component" value="Unassembled WGS sequence"/>
</dbReference>
<keyword evidence="7" id="KW-0539">Nucleus</keyword>
<proteinExistence type="predicted"/>
<name>A0ABR4K8G3_9EURO</name>
<dbReference type="Pfam" id="PF04082">
    <property type="entry name" value="Fungal_trans"/>
    <property type="match status" value="1"/>
</dbReference>
<evidence type="ECO:0000313" key="10">
    <source>
        <dbReference type="EMBL" id="KAL2848586.1"/>
    </source>
</evidence>
<keyword evidence="5" id="KW-0238">DNA-binding</keyword>
<evidence type="ECO:0000256" key="3">
    <source>
        <dbReference type="ARBA" id="ARBA00022833"/>
    </source>
</evidence>
<evidence type="ECO:0000259" key="9">
    <source>
        <dbReference type="SMART" id="SM00066"/>
    </source>
</evidence>
<comment type="subcellular location">
    <subcellularLocation>
        <location evidence="1">Nucleus</location>
    </subcellularLocation>
</comment>
<dbReference type="CDD" id="cd12148">
    <property type="entry name" value="fungal_TF_MHR"/>
    <property type="match status" value="1"/>
</dbReference>
<evidence type="ECO:0000256" key="6">
    <source>
        <dbReference type="ARBA" id="ARBA00023163"/>
    </source>
</evidence>
<dbReference type="InterPro" id="IPR007219">
    <property type="entry name" value="XnlR_reg_dom"/>
</dbReference>
<gene>
    <name evidence="10" type="ORF">BJY01DRAFT_233883</name>
</gene>
<dbReference type="InterPro" id="IPR036864">
    <property type="entry name" value="Zn2-C6_fun-type_DNA-bd_sf"/>
</dbReference>
<sequence length="692" mass="76473">MDSSSRVTVACETCRKRKRKVGSPFRTGLREQVGNSFIQCDGLRPACSFCLVRDRVCEYNTEKRIRRRVDPDYVRTLEDQIAVLKEELAQAQASTRTTSNEYGVQIDRGAECGNAGDNSSAVSIPPGMTTAIDDISALVWRMSIDNNGDASFIGPSGNFCFPVAHWDYSGPQYGKNATTSPGRGGIFSEATIQVLWSDQVGTQSVASHLLDVFARCINPIHQFVGCETLDQLRGDNLGPGLRLIKAAALAAGALFADDAQSKALGGEAAAIVDAAALQHCRQSPDISTIQALSIMSWRELGLEQHNMAWMYNSMCASLVLHLGLSVSITPEIEAAGSGSGTLSGESNTQKTRLRTLWSSVFMDRIATSLLGRNCLLQWKRINAPSFLSAVGASPSVDELAFDHQCRLWFIHDQYMDIMCLLLQLLRAQHQLHAFYRNIHPSLQLSTNTTITTTQTLSILYLHISYHMSYILIHRPYLKDAAQNNPTIYRLAIRSVSTAATSIVRLLRIHTKILPFSQMPPFIVHSVLTAAMTHLCNATSTHQALRSQATAHFRVCFGALVEMQSRWVSAKRAVRLLRGLARRWRIMGALPLRYGFGIGANGEETGQEVLEGVAEREKAVAGQVERESESEKVIDVDEGTWQEPWSWPWPWAADGSVDNVRLDGEESMSTILPDVLDFDPDFQEWDSFTEGVS</sequence>
<feature type="coiled-coil region" evidence="8">
    <location>
        <begin position="74"/>
        <end position="101"/>
    </location>
</feature>
<dbReference type="SMART" id="SM00066">
    <property type="entry name" value="GAL4"/>
    <property type="match status" value="1"/>
</dbReference>
<dbReference type="Gene3D" id="4.10.240.10">
    <property type="entry name" value="Zn(2)-C6 fungal-type DNA-binding domain"/>
    <property type="match status" value="1"/>
</dbReference>
<keyword evidence="6" id="KW-0804">Transcription</keyword>
<keyword evidence="8" id="KW-0175">Coiled coil</keyword>
<keyword evidence="11" id="KW-1185">Reference proteome</keyword>
<dbReference type="PANTHER" id="PTHR31313:SF81">
    <property type="entry name" value="TY1 ENHANCER ACTIVATOR"/>
    <property type="match status" value="1"/>
</dbReference>
<evidence type="ECO:0000313" key="11">
    <source>
        <dbReference type="Proteomes" id="UP001610446"/>
    </source>
</evidence>
<organism evidence="10 11">
    <name type="scientific">Aspergillus pseudoustus</name>
    <dbReference type="NCBI Taxonomy" id="1810923"/>
    <lineage>
        <taxon>Eukaryota</taxon>
        <taxon>Fungi</taxon>
        <taxon>Dikarya</taxon>
        <taxon>Ascomycota</taxon>
        <taxon>Pezizomycotina</taxon>
        <taxon>Eurotiomycetes</taxon>
        <taxon>Eurotiomycetidae</taxon>
        <taxon>Eurotiales</taxon>
        <taxon>Aspergillaceae</taxon>
        <taxon>Aspergillus</taxon>
        <taxon>Aspergillus subgen. Nidulantes</taxon>
    </lineage>
</organism>
<keyword evidence="3" id="KW-0862">Zinc</keyword>
<protein>
    <recommendedName>
        <fullName evidence="9">Zn(2)-C6 fungal-type domain-containing protein</fullName>
    </recommendedName>
</protein>
<comment type="caution">
    <text evidence="10">The sequence shown here is derived from an EMBL/GenBank/DDBJ whole genome shotgun (WGS) entry which is preliminary data.</text>
</comment>
<dbReference type="InterPro" id="IPR051615">
    <property type="entry name" value="Transcr_Regulatory_Elem"/>
</dbReference>
<keyword evidence="2" id="KW-0479">Metal-binding</keyword>
<dbReference type="PANTHER" id="PTHR31313">
    <property type="entry name" value="TY1 ENHANCER ACTIVATOR"/>
    <property type="match status" value="1"/>
</dbReference>
<evidence type="ECO:0000256" key="4">
    <source>
        <dbReference type="ARBA" id="ARBA00023015"/>
    </source>
</evidence>
<dbReference type="EMBL" id="JBFXLU010000048">
    <property type="protein sequence ID" value="KAL2848586.1"/>
    <property type="molecule type" value="Genomic_DNA"/>
</dbReference>
<evidence type="ECO:0000256" key="5">
    <source>
        <dbReference type="ARBA" id="ARBA00023125"/>
    </source>
</evidence>
<evidence type="ECO:0000256" key="1">
    <source>
        <dbReference type="ARBA" id="ARBA00004123"/>
    </source>
</evidence>